<reference evidence="3" key="1">
    <citation type="journal article" date="2016" name="Front. Microbiol.">
        <title>Genome Sequence of the Piezophilic, Mesophilic Sulfate-Reducing Bacterium Desulfovibrio indicus J2T.</title>
        <authorList>
            <person name="Cao J."/>
            <person name="Maignien L."/>
            <person name="Shao Z."/>
            <person name="Alain K."/>
            <person name="Jebbar M."/>
        </authorList>
    </citation>
    <scope>NUCLEOTIDE SEQUENCE</scope>
    <source>
        <strain evidence="3">DSM 21893</strain>
    </source>
</reference>
<evidence type="ECO:0000259" key="2">
    <source>
        <dbReference type="Pfam" id="PF06904"/>
    </source>
</evidence>
<feature type="compositionally biased region" description="Pro residues" evidence="1">
    <location>
        <begin position="99"/>
        <end position="111"/>
    </location>
</feature>
<comment type="caution">
    <text evidence="3">The sequence shown here is derived from an EMBL/GenBank/DDBJ whole genome shotgun (WGS) entry which is preliminary data.</text>
</comment>
<feature type="compositionally biased region" description="Basic and acidic residues" evidence="1">
    <location>
        <begin position="348"/>
        <end position="357"/>
    </location>
</feature>
<feature type="compositionally biased region" description="Low complexity" evidence="1">
    <location>
        <begin position="23"/>
        <end position="32"/>
    </location>
</feature>
<organism evidence="3 4">
    <name type="scientific">Methylobacterium bullatum</name>
    <dbReference type="NCBI Taxonomy" id="570505"/>
    <lineage>
        <taxon>Bacteria</taxon>
        <taxon>Pseudomonadati</taxon>
        <taxon>Pseudomonadota</taxon>
        <taxon>Alphaproteobacteria</taxon>
        <taxon>Hyphomicrobiales</taxon>
        <taxon>Methylobacteriaceae</taxon>
        <taxon>Methylobacterium</taxon>
    </lineage>
</organism>
<reference evidence="3" key="2">
    <citation type="submission" date="2021-08" db="EMBL/GenBank/DDBJ databases">
        <authorList>
            <person name="Tani A."/>
            <person name="Ola A."/>
            <person name="Ogura Y."/>
            <person name="Katsura K."/>
            <person name="Hayashi T."/>
        </authorList>
    </citation>
    <scope>NUCLEOTIDE SEQUENCE</scope>
    <source>
        <strain evidence="3">DSM 21893</strain>
    </source>
</reference>
<dbReference type="AlphaFoldDB" id="A0AAV4Z3Y5"/>
<accession>A0AAV4Z3Y5</accession>
<feature type="domain" description="Extensin-like C-terminal" evidence="2">
    <location>
        <begin position="189"/>
        <end position="363"/>
    </location>
</feature>
<protein>
    <recommendedName>
        <fullName evidence="2">Extensin-like C-terminal domain-containing protein</fullName>
    </recommendedName>
</protein>
<keyword evidence="4" id="KW-1185">Reference proteome</keyword>
<dbReference type="Pfam" id="PF06904">
    <property type="entry name" value="Extensin-like_C"/>
    <property type="match status" value="1"/>
</dbReference>
<sequence length="363" mass="38022">MKAALARISVSARQNDDSRRSRGPLGSPLLEGEGQGEVCDLFGESTHLSPTLSFQEREPIAQIGESRRWRGTVRILALCLAAGVAALSLPALAAEEKSPPPPASMPEPPARPAELKPEPAPTPATVPPLPDAPAPPERPAELTPPPPAAPETGPAAEMPPPPPRPADLSTPPSTSPALTLTVAPLDDTACRKRLERLGATFEALPPISNGQCGAEKPLKLTRLSGDVALTPPATLVCNTAEALARLATEAQEASERILKAPLRSLSIGTSYECRGQNHDPEAKLSEHSFANGVDIMGYGFDGRAPIKVGAGLDDAPEATFQAAIRAKACGFFRTVLGPGSDAAHGNHLHLDERERNAGHRLCQ</sequence>
<feature type="region of interest" description="Disordered" evidence="1">
    <location>
        <begin position="95"/>
        <end position="179"/>
    </location>
</feature>
<gene>
    <name evidence="3" type="ORF">OICFNHDK_0628</name>
</gene>
<evidence type="ECO:0000256" key="1">
    <source>
        <dbReference type="SAM" id="MobiDB-lite"/>
    </source>
</evidence>
<feature type="region of interest" description="Disordered" evidence="1">
    <location>
        <begin position="344"/>
        <end position="363"/>
    </location>
</feature>
<name>A0AAV4Z3Y5_9HYPH</name>
<feature type="region of interest" description="Disordered" evidence="1">
    <location>
        <begin position="1"/>
        <end position="35"/>
    </location>
</feature>
<evidence type="ECO:0000313" key="4">
    <source>
        <dbReference type="Proteomes" id="UP001055307"/>
    </source>
</evidence>
<feature type="compositionally biased region" description="Pro residues" evidence="1">
    <location>
        <begin position="118"/>
        <end position="149"/>
    </location>
</feature>
<evidence type="ECO:0000313" key="3">
    <source>
        <dbReference type="EMBL" id="GJD38184.1"/>
    </source>
</evidence>
<dbReference type="EMBL" id="BPQF01000005">
    <property type="protein sequence ID" value="GJD38184.1"/>
    <property type="molecule type" value="Genomic_DNA"/>
</dbReference>
<dbReference type="Proteomes" id="UP001055307">
    <property type="component" value="Unassembled WGS sequence"/>
</dbReference>
<feature type="compositionally biased region" description="Low complexity" evidence="1">
    <location>
        <begin position="166"/>
        <end position="179"/>
    </location>
</feature>
<proteinExistence type="predicted"/>
<dbReference type="InterPro" id="IPR009683">
    <property type="entry name" value="Extensin-like_C"/>
</dbReference>